<proteinExistence type="predicted"/>
<comment type="caution">
    <text evidence="1">The sequence shown here is derived from an EMBL/GenBank/DDBJ whole genome shotgun (WGS) entry which is preliminary data.</text>
</comment>
<gene>
    <name evidence="1" type="ORF">HPB47_009924</name>
</gene>
<evidence type="ECO:0000313" key="2">
    <source>
        <dbReference type="Proteomes" id="UP000805193"/>
    </source>
</evidence>
<accession>A0AC60P0U2</accession>
<dbReference type="Proteomes" id="UP000805193">
    <property type="component" value="Unassembled WGS sequence"/>
</dbReference>
<protein>
    <submittedName>
        <fullName evidence="1">Uncharacterized protein</fullName>
    </submittedName>
</protein>
<name>A0AC60P0U2_IXOPE</name>
<keyword evidence="2" id="KW-1185">Reference proteome</keyword>
<reference evidence="1 2" key="1">
    <citation type="journal article" date="2020" name="Cell">
        <title>Large-Scale Comparative Analyses of Tick Genomes Elucidate Their Genetic Diversity and Vector Capacities.</title>
        <authorList>
            <consortium name="Tick Genome and Microbiome Consortium (TIGMIC)"/>
            <person name="Jia N."/>
            <person name="Wang J."/>
            <person name="Shi W."/>
            <person name="Du L."/>
            <person name="Sun Y."/>
            <person name="Zhan W."/>
            <person name="Jiang J.F."/>
            <person name="Wang Q."/>
            <person name="Zhang B."/>
            <person name="Ji P."/>
            <person name="Bell-Sakyi L."/>
            <person name="Cui X.M."/>
            <person name="Yuan T.T."/>
            <person name="Jiang B.G."/>
            <person name="Yang W.F."/>
            <person name="Lam T.T."/>
            <person name="Chang Q.C."/>
            <person name="Ding S.J."/>
            <person name="Wang X.J."/>
            <person name="Zhu J.G."/>
            <person name="Ruan X.D."/>
            <person name="Zhao L."/>
            <person name="Wei J.T."/>
            <person name="Ye R.Z."/>
            <person name="Que T.C."/>
            <person name="Du C.H."/>
            <person name="Zhou Y.H."/>
            <person name="Cheng J.X."/>
            <person name="Dai P.F."/>
            <person name="Guo W.B."/>
            <person name="Han X.H."/>
            <person name="Huang E.J."/>
            <person name="Li L.F."/>
            <person name="Wei W."/>
            <person name="Gao Y.C."/>
            <person name="Liu J.Z."/>
            <person name="Shao H.Z."/>
            <person name="Wang X."/>
            <person name="Wang C.C."/>
            <person name="Yang T.C."/>
            <person name="Huo Q.B."/>
            <person name="Li W."/>
            <person name="Chen H.Y."/>
            <person name="Chen S.E."/>
            <person name="Zhou L.G."/>
            <person name="Ni X.B."/>
            <person name="Tian J.H."/>
            <person name="Sheng Y."/>
            <person name="Liu T."/>
            <person name="Pan Y.S."/>
            <person name="Xia L.Y."/>
            <person name="Li J."/>
            <person name="Zhao F."/>
            <person name="Cao W.C."/>
        </authorList>
    </citation>
    <scope>NUCLEOTIDE SEQUENCE [LARGE SCALE GENOMIC DNA]</scope>
    <source>
        <strain evidence="1">Iper-2018</strain>
    </source>
</reference>
<sequence>MSGYLGDLSHKQQQALDEFKQRIQDIWKDEFTDSFLLRWLRARDFDVKKAEHMLRKNQVWRHDNNIDLLLETYQFPEVLKRYLPGGISGHDRGGRPIWILRFGNCDYRGLLQCVSKEELSKACFYQVEQIYADFKSQSEKLGKNVETVTVVCDYDNFSLKQVYSHQAIEFLREISVHFDANYPETLERYLCINAPSFFPFFWKLIRAFVSEKTATKIEVFPQEGWKSALLKYIDPSQLPVHWGGELLGPDGDPECSHKIGPGGEVPVELYLKNGPKVWDDPQSVNCTLERGEHLEVPIQVERAGCILRWKFQTGPGHDVDFSVTRGLTENGKQKEQVLPVTRVRCDLVPETGQLENPDIGTYSFRFDNSFSWFSSKRISYVLQVICPEEIPAAVS</sequence>
<dbReference type="EMBL" id="JABSTQ010011308">
    <property type="protein sequence ID" value="KAG0412925.1"/>
    <property type="molecule type" value="Genomic_DNA"/>
</dbReference>
<evidence type="ECO:0000313" key="1">
    <source>
        <dbReference type="EMBL" id="KAG0412925.1"/>
    </source>
</evidence>
<organism evidence="1 2">
    <name type="scientific">Ixodes persulcatus</name>
    <name type="common">Taiga tick</name>
    <dbReference type="NCBI Taxonomy" id="34615"/>
    <lineage>
        <taxon>Eukaryota</taxon>
        <taxon>Metazoa</taxon>
        <taxon>Ecdysozoa</taxon>
        <taxon>Arthropoda</taxon>
        <taxon>Chelicerata</taxon>
        <taxon>Arachnida</taxon>
        <taxon>Acari</taxon>
        <taxon>Parasitiformes</taxon>
        <taxon>Ixodida</taxon>
        <taxon>Ixodoidea</taxon>
        <taxon>Ixodidae</taxon>
        <taxon>Ixodinae</taxon>
        <taxon>Ixodes</taxon>
    </lineage>
</organism>